<keyword evidence="6" id="KW-1185">Reference proteome</keyword>
<comment type="similarity">
    <text evidence="1">Belongs to the Gfo/Idh/MocA family.</text>
</comment>
<dbReference type="Pfam" id="PF01408">
    <property type="entry name" value="GFO_IDH_MocA"/>
    <property type="match status" value="1"/>
</dbReference>
<evidence type="ECO:0000259" key="3">
    <source>
        <dbReference type="Pfam" id="PF01408"/>
    </source>
</evidence>
<dbReference type="EMBL" id="LVYD01000024">
    <property type="protein sequence ID" value="OQP65402.1"/>
    <property type="molecule type" value="Genomic_DNA"/>
</dbReference>
<name>A0A1V9G4A5_9BACT</name>
<dbReference type="Gene3D" id="3.40.50.720">
    <property type="entry name" value="NAD(P)-binding Rossmann-like Domain"/>
    <property type="match status" value="1"/>
</dbReference>
<dbReference type="OrthoDB" id="9815825at2"/>
<evidence type="ECO:0000256" key="2">
    <source>
        <dbReference type="ARBA" id="ARBA00023002"/>
    </source>
</evidence>
<comment type="caution">
    <text evidence="5">The sequence shown here is derived from an EMBL/GenBank/DDBJ whole genome shotgun (WGS) entry which is preliminary data.</text>
</comment>
<dbReference type="Pfam" id="PF22725">
    <property type="entry name" value="GFO_IDH_MocA_C3"/>
    <property type="match status" value="1"/>
</dbReference>
<dbReference type="SUPFAM" id="SSF55347">
    <property type="entry name" value="Glyceraldehyde-3-phosphate dehydrogenase-like, C-terminal domain"/>
    <property type="match status" value="1"/>
</dbReference>
<evidence type="ECO:0000313" key="5">
    <source>
        <dbReference type="EMBL" id="OQP65402.1"/>
    </source>
</evidence>
<dbReference type="GO" id="GO:0000166">
    <property type="term" value="F:nucleotide binding"/>
    <property type="evidence" value="ECO:0007669"/>
    <property type="project" value="InterPro"/>
</dbReference>
<dbReference type="InterPro" id="IPR050984">
    <property type="entry name" value="Gfo/Idh/MocA_domain"/>
</dbReference>
<gene>
    <name evidence="5" type="ORF">A3860_17205</name>
</gene>
<dbReference type="SUPFAM" id="SSF51735">
    <property type="entry name" value="NAD(P)-binding Rossmann-fold domains"/>
    <property type="match status" value="1"/>
</dbReference>
<dbReference type="Proteomes" id="UP000192796">
    <property type="component" value="Unassembled WGS sequence"/>
</dbReference>
<organism evidence="5 6">
    <name type="scientific">Niastella vici</name>
    <dbReference type="NCBI Taxonomy" id="1703345"/>
    <lineage>
        <taxon>Bacteria</taxon>
        <taxon>Pseudomonadati</taxon>
        <taxon>Bacteroidota</taxon>
        <taxon>Chitinophagia</taxon>
        <taxon>Chitinophagales</taxon>
        <taxon>Chitinophagaceae</taxon>
        <taxon>Niastella</taxon>
    </lineage>
</organism>
<dbReference type="PANTHER" id="PTHR22604">
    <property type="entry name" value="OXIDOREDUCTASES"/>
    <property type="match status" value="1"/>
</dbReference>
<dbReference type="InterPro" id="IPR036291">
    <property type="entry name" value="NAD(P)-bd_dom_sf"/>
</dbReference>
<sequence length="323" mass="35945">MTKIRWGILSTAKIAREKVIPAMQRGKYSAVTAIASRNAEQAAETAKRLNIPTVYGSYEELLTDANIDAVYIPLPNHLHVEWAIKCIEAGKHVLCEKPIGLSSAEAIKLQQAAAKKPELKVMEAFMYRFHPQWELAKELVDDKRIGPLKTIHSFFSYYNADPNNIRNQKHLGGGGMMDIGCYCISLARFLFNSEPLRVLGHVTIDPVLQTDTMASGILEFSTGTATFTCSTQLMPYQRVQILGTEGRIEIEIPFNAPPNQPVKLVVYEKNGDEEMTFEPVDQYTLQGDLFSQAILNNTPVPTPLEDAINNMKVIEAIFASAKS</sequence>
<evidence type="ECO:0000256" key="1">
    <source>
        <dbReference type="ARBA" id="ARBA00010928"/>
    </source>
</evidence>
<keyword evidence="2" id="KW-0560">Oxidoreductase</keyword>
<reference evidence="5 6" key="1">
    <citation type="submission" date="2016-03" db="EMBL/GenBank/DDBJ databases">
        <title>Niastella vici sp. nov., isolated from farmland soil.</title>
        <authorList>
            <person name="Chen L."/>
            <person name="Wang D."/>
            <person name="Yang S."/>
            <person name="Wang G."/>
        </authorList>
    </citation>
    <scope>NUCLEOTIDE SEQUENCE [LARGE SCALE GENOMIC DNA]</scope>
    <source>
        <strain evidence="5 6">DJ57</strain>
    </source>
</reference>
<dbReference type="AlphaFoldDB" id="A0A1V9G4A5"/>
<dbReference type="RefSeq" id="WP_081146189.1">
    <property type="nucleotide sequence ID" value="NZ_LVYD01000024.1"/>
</dbReference>
<evidence type="ECO:0000259" key="4">
    <source>
        <dbReference type="Pfam" id="PF22725"/>
    </source>
</evidence>
<dbReference type="Gene3D" id="3.30.360.10">
    <property type="entry name" value="Dihydrodipicolinate Reductase, domain 2"/>
    <property type="match status" value="1"/>
</dbReference>
<proteinExistence type="inferred from homology"/>
<dbReference type="STRING" id="1703345.A3860_17205"/>
<dbReference type="InterPro" id="IPR000683">
    <property type="entry name" value="Gfo/Idh/MocA-like_OxRdtase_N"/>
</dbReference>
<evidence type="ECO:0000313" key="6">
    <source>
        <dbReference type="Proteomes" id="UP000192796"/>
    </source>
</evidence>
<dbReference type="InterPro" id="IPR055170">
    <property type="entry name" value="GFO_IDH_MocA-like_dom"/>
</dbReference>
<feature type="domain" description="GFO/IDH/MocA-like oxidoreductase" evidence="4">
    <location>
        <begin position="135"/>
        <end position="249"/>
    </location>
</feature>
<dbReference type="GO" id="GO:0016491">
    <property type="term" value="F:oxidoreductase activity"/>
    <property type="evidence" value="ECO:0007669"/>
    <property type="project" value="UniProtKB-KW"/>
</dbReference>
<protein>
    <submittedName>
        <fullName evidence="5">NAD-binding protein</fullName>
    </submittedName>
</protein>
<feature type="domain" description="Gfo/Idh/MocA-like oxidoreductase N-terminal" evidence="3">
    <location>
        <begin position="4"/>
        <end position="119"/>
    </location>
</feature>
<dbReference type="PANTHER" id="PTHR22604:SF105">
    <property type="entry name" value="TRANS-1,2-DIHYDROBENZENE-1,2-DIOL DEHYDROGENASE"/>
    <property type="match status" value="1"/>
</dbReference>
<accession>A0A1V9G4A5</accession>